<evidence type="ECO:0000256" key="4">
    <source>
        <dbReference type="ARBA" id="ARBA00022840"/>
    </source>
</evidence>
<evidence type="ECO:0000256" key="6">
    <source>
        <dbReference type="PROSITE-ProRule" id="PRU10141"/>
    </source>
</evidence>
<dbReference type="EMBL" id="JARZHI010000003">
    <property type="protein sequence ID" value="MDI1428790.1"/>
    <property type="molecule type" value="Genomic_DNA"/>
</dbReference>
<evidence type="ECO:0000313" key="10">
    <source>
        <dbReference type="EMBL" id="MDI1428790.1"/>
    </source>
</evidence>
<dbReference type="GO" id="GO:0016301">
    <property type="term" value="F:kinase activity"/>
    <property type="evidence" value="ECO:0007669"/>
    <property type="project" value="UniProtKB-KW"/>
</dbReference>
<dbReference type="PROSITE" id="PS50011">
    <property type="entry name" value="PROTEIN_KINASE_DOM"/>
    <property type="match status" value="1"/>
</dbReference>
<keyword evidence="10" id="KW-0808">Transferase</keyword>
<keyword evidence="11" id="KW-1185">Reference proteome</keyword>
<dbReference type="SUPFAM" id="SSF52540">
    <property type="entry name" value="P-loop containing nucleoside triphosphate hydrolases"/>
    <property type="match status" value="1"/>
</dbReference>
<dbReference type="RefSeq" id="WP_136967297.1">
    <property type="nucleotide sequence ID" value="NZ_JARZHI010000003.1"/>
</dbReference>
<dbReference type="PROSITE" id="PS00107">
    <property type="entry name" value="PROTEIN_KINASE_ATP"/>
    <property type="match status" value="1"/>
</dbReference>
<sequence length="1572" mass="170683">MRSELHDPLPARPSPAEEGHARMESATRTLTQPDLADTPPASTLSPSASARTPPEADPPPLDPIPRGGYIKHYEIIRELGEGGMGVVLLARDTKLGRLVAIKLLHGGGQAAPRLRAEAQATARARHENIVVIYEVGELDGRPYMVLEYIEGRTLRDVLSKGRRGDGRALPRGFVFDVMASVVRALAAAHKSGVVHRDLKPENIMLLDAGQVKVLDFGLARPVDSEAPKRRAGTRAYMAPEQWNGDALDARCDLWAAGVLFYELLAGAHPLAPLTKDRLEAISDLKTPMPSLADVRPELAGVAEVIDRCLRKKKEERFRSAEELLAALDACLSGHSAVAGKGDARPFAGLAAFQETDADRFFGRAHDVAALLGSLARQALVAVAAPSGAGKSSFLRAGVIPALKRSGEEWDVLVLRPGRAPLAALREALATALAPAAVDGDFDTQPGLLGRHLRAHCRKKGLSRRLLVFVDQFEELYTLVPDADERAAFLAALLGAADDASSPLRVILAIRSDFLDRVVEDRPFMSQVRAGLFFLPPVGREELREALTRPVEALGHRFESEAMVEEILDELERARSPLPLLQFSAAHLWDARDREQKLLTRQSHEKLGGVAGALATHADAVVARLSASDQSLCRAIFLRLVTPERTRALVGMRELAALAEDAAAVEAVVRELCDARLLLLDTDGEPGSAKVELVHESLLERWPTLARWLGENAEDALFLARLRAAASQWQASGEPSGLLWRDRAAEEARVFYERHRGDRAETRGDLVGKIEQRYLEAVLALSDRAKRQRQRLLAGAFVFLGAVAVVVFFLAMRANAHAKRADEEAARVKEQNEALAFQARRGRNAMRILAARKRQEDPTLVLALLREVEQEDIPKEWPELVSAALSQGVASGEWFAPGAPHAPIYDAAVSPDGERIVVAMGDKTARVLDARDLEEQRVLRGHEAHLWTAAWSPDGKRIVTASGDKTARIESADGAGAPLVLRGHEGALNAARMSPDGTRVVTASEDKTARVFDAAGGKELVVLRHDADVTYAEFSPDGRRIVTSGDAIPRVWNADGTGEPLRLVGHTDAVVAAAFHPEGTSLATAGKDKTVRVWDASSGAERLVLRGHEDKVMSVAWSPDGKRIASASKDRTARIWNADGSGAPLVLRGHGHWLYTARFSPEGRRLVTGSLDNTLRVWNLDEVLAPVVLRGHTETLSHSAFSPDGKRIATASKDGTARIWNVEGTGENVVLHGHGGSVWHFAWSPDGARIAVVSTGNTTRIWNTDGSRAPIELQGHPSQVRAVVWCSKSNILATASIDGMLRLWSNDGRLLAMTTRPATPDGGVHASFDPSCKRLLVWDPRGGIGHLWNVDEGGELLMLGEHDAAIQHAEWSPEGSRVLATYEDHAARIWNVDGALPVVFPVSGPLTHASFSPEGRRIAMVFDDGVVQVWKADGAREPVVFGIPGNRLIEVQWSPDGTRLVTRSWDKMTRVWNADGSGVPFVLTGAQAFLESSVFSPDGKHILVQSEETVARLWPDVRPFSGPDDPRLWKATSHCIPPATRVELLDITEADARADEEACKRRVAEARGAEPVR</sequence>
<proteinExistence type="predicted"/>
<dbReference type="Gene3D" id="3.30.200.20">
    <property type="entry name" value="Phosphorylase Kinase, domain 1"/>
    <property type="match status" value="1"/>
</dbReference>
<dbReference type="InterPro" id="IPR019775">
    <property type="entry name" value="WD40_repeat_CS"/>
</dbReference>
<evidence type="ECO:0000256" key="5">
    <source>
        <dbReference type="PROSITE-ProRule" id="PRU00221"/>
    </source>
</evidence>
<dbReference type="SUPFAM" id="SSF50978">
    <property type="entry name" value="WD40 repeat-like"/>
    <property type="match status" value="1"/>
</dbReference>
<dbReference type="PRINTS" id="PR00320">
    <property type="entry name" value="GPROTEINBRPT"/>
</dbReference>
<dbReference type="Gene3D" id="1.10.510.10">
    <property type="entry name" value="Transferase(Phosphotransferase) domain 1"/>
    <property type="match status" value="1"/>
</dbReference>
<dbReference type="InterPro" id="IPR027417">
    <property type="entry name" value="P-loop_NTPase"/>
</dbReference>
<feature type="repeat" description="WD" evidence="5">
    <location>
        <begin position="1104"/>
        <end position="1136"/>
    </location>
</feature>
<dbReference type="InterPro" id="IPR017441">
    <property type="entry name" value="Protein_kinase_ATP_BS"/>
</dbReference>
<feature type="repeat" description="WD" evidence="5">
    <location>
        <begin position="1450"/>
        <end position="1472"/>
    </location>
</feature>
<accession>A0ABT6NKF2</accession>
<evidence type="ECO:0000256" key="3">
    <source>
        <dbReference type="ARBA" id="ARBA00022741"/>
    </source>
</evidence>
<dbReference type="SMART" id="SM00220">
    <property type="entry name" value="S_TKc"/>
    <property type="match status" value="1"/>
</dbReference>
<comment type="caution">
    <text evidence="10">The sequence shown here is derived from an EMBL/GenBank/DDBJ whole genome shotgun (WGS) entry which is preliminary data.</text>
</comment>
<dbReference type="PROSITE" id="PS00108">
    <property type="entry name" value="PROTEIN_KINASE_ST"/>
    <property type="match status" value="1"/>
</dbReference>
<feature type="repeat" description="WD" evidence="5">
    <location>
        <begin position="1146"/>
        <end position="1180"/>
    </location>
</feature>
<dbReference type="InterPro" id="IPR000719">
    <property type="entry name" value="Prot_kinase_dom"/>
</dbReference>
<feature type="region of interest" description="Disordered" evidence="8">
    <location>
        <begin position="1"/>
        <end position="65"/>
    </location>
</feature>
<feature type="repeat" description="WD" evidence="5">
    <location>
        <begin position="980"/>
        <end position="1021"/>
    </location>
</feature>
<feature type="repeat" description="WD" evidence="5">
    <location>
        <begin position="1358"/>
        <end position="1392"/>
    </location>
</feature>
<feature type="binding site" evidence="6">
    <location>
        <position position="102"/>
    </location>
    <ligand>
        <name>ATP</name>
        <dbReference type="ChEBI" id="CHEBI:30616"/>
    </ligand>
</feature>
<dbReference type="InterPro" id="IPR008271">
    <property type="entry name" value="Ser/Thr_kinase_AS"/>
</dbReference>
<evidence type="ECO:0000256" key="1">
    <source>
        <dbReference type="ARBA" id="ARBA00022574"/>
    </source>
</evidence>
<dbReference type="Proteomes" id="UP001160301">
    <property type="component" value="Unassembled WGS sequence"/>
</dbReference>
<dbReference type="InterPro" id="IPR015943">
    <property type="entry name" value="WD40/YVTN_repeat-like_dom_sf"/>
</dbReference>
<organism evidence="10 11">
    <name type="scientific">Polyangium sorediatum</name>
    <dbReference type="NCBI Taxonomy" id="889274"/>
    <lineage>
        <taxon>Bacteria</taxon>
        <taxon>Pseudomonadati</taxon>
        <taxon>Myxococcota</taxon>
        <taxon>Polyangia</taxon>
        <taxon>Polyangiales</taxon>
        <taxon>Polyangiaceae</taxon>
        <taxon>Polyangium</taxon>
    </lineage>
</organism>
<keyword evidence="7" id="KW-0175">Coiled coil</keyword>
<dbReference type="InterPro" id="IPR020472">
    <property type="entry name" value="WD40_PAC1"/>
</dbReference>
<evidence type="ECO:0000256" key="7">
    <source>
        <dbReference type="SAM" id="Coils"/>
    </source>
</evidence>
<evidence type="ECO:0000313" key="11">
    <source>
        <dbReference type="Proteomes" id="UP001160301"/>
    </source>
</evidence>
<dbReference type="Pfam" id="PF00400">
    <property type="entry name" value="WD40"/>
    <property type="match status" value="10"/>
</dbReference>
<dbReference type="Pfam" id="PF00069">
    <property type="entry name" value="Pkinase"/>
    <property type="match status" value="1"/>
</dbReference>
<dbReference type="PROSITE" id="PS00678">
    <property type="entry name" value="WD_REPEATS_1"/>
    <property type="match status" value="4"/>
</dbReference>
<keyword evidence="2" id="KW-0677">Repeat</keyword>
<feature type="compositionally biased region" description="Low complexity" evidence="8">
    <location>
        <begin position="36"/>
        <end position="53"/>
    </location>
</feature>
<evidence type="ECO:0000256" key="8">
    <source>
        <dbReference type="SAM" id="MobiDB-lite"/>
    </source>
</evidence>
<feature type="coiled-coil region" evidence="7">
    <location>
        <begin position="810"/>
        <end position="837"/>
    </location>
</feature>
<dbReference type="Gene3D" id="2.130.10.10">
    <property type="entry name" value="YVTN repeat-like/Quinoprotein amine dehydrogenase"/>
    <property type="match status" value="5"/>
</dbReference>
<feature type="domain" description="Protein kinase" evidence="9">
    <location>
        <begin position="73"/>
        <end position="337"/>
    </location>
</feature>
<evidence type="ECO:0000256" key="2">
    <source>
        <dbReference type="ARBA" id="ARBA00022737"/>
    </source>
</evidence>
<dbReference type="PROSITE" id="PS50082">
    <property type="entry name" value="WD_REPEATS_2"/>
    <property type="match status" value="10"/>
</dbReference>
<reference evidence="10 11" key="1">
    <citation type="submission" date="2023-04" db="EMBL/GenBank/DDBJ databases">
        <title>The genome sequence of Polyangium sorediatum DSM14670.</title>
        <authorList>
            <person name="Zhang X."/>
        </authorList>
    </citation>
    <scope>NUCLEOTIDE SEQUENCE [LARGE SCALE GENOMIC DNA]</scope>
    <source>
        <strain evidence="10 11">DSM 14670</strain>
    </source>
</reference>
<dbReference type="PANTHER" id="PTHR19879">
    <property type="entry name" value="TRANSCRIPTION INITIATION FACTOR TFIID"/>
    <property type="match status" value="1"/>
</dbReference>
<feature type="repeat" description="WD" evidence="5">
    <location>
        <begin position="1188"/>
        <end position="1222"/>
    </location>
</feature>
<dbReference type="InterPro" id="IPR001680">
    <property type="entry name" value="WD40_rpt"/>
</dbReference>
<dbReference type="CDD" id="cd14014">
    <property type="entry name" value="STKc_PknB_like"/>
    <property type="match status" value="1"/>
</dbReference>
<dbReference type="SUPFAM" id="SSF56112">
    <property type="entry name" value="Protein kinase-like (PK-like)"/>
    <property type="match status" value="1"/>
</dbReference>
<keyword evidence="10" id="KW-0418">Kinase</keyword>
<feature type="compositionally biased region" description="Basic and acidic residues" evidence="8">
    <location>
        <begin position="1"/>
        <end position="25"/>
    </location>
</feature>
<dbReference type="InterPro" id="IPR049052">
    <property type="entry name" value="nSTAND1"/>
</dbReference>
<gene>
    <name evidence="10" type="ORF">QHF89_04770</name>
</gene>
<dbReference type="CDD" id="cd00200">
    <property type="entry name" value="WD40"/>
    <property type="match status" value="2"/>
</dbReference>
<dbReference type="PANTHER" id="PTHR19879:SF9">
    <property type="entry name" value="TRANSCRIPTION INITIATION FACTOR TFIID SUBUNIT 5"/>
    <property type="match status" value="1"/>
</dbReference>
<dbReference type="InterPro" id="IPR036322">
    <property type="entry name" value="WD40_repeat_dom_sf"/>
</dbReference>
<feature type="repeat" description="WD" evidence="5">
    <location>
        <begin position="1230"/>
        <end position="1271"/>
    </location>
</feature>
<name>A0ABT6NKF2_9BACT</name>
<evidence type="ECO:0000259" key="9">
    <source>
        <dbReference type="PROSITE" id="PS50011"/>
    </source>
</evidence>
<keyword evidence="4 6" id="KW-0067">ATP-binding</keyword>
<dbReference type="InterPro" id="IPR011009">
    <property type="entry name" value="Kinase-like_dom_sf"/>
</dbReference>
<dbReference type="PROSITE" id="PS50294">
    <property type="entry name" value="WD_REPEATS_REGION"/>
    <property type="match status" value="9"/>
</dbReference>
<feature type="repeat" description="WD" evidence="5">
    <location>
        <begin position="1272"/>
        <end position="1304"/>
    </location>
</feature>
<protein>
    <submittedName>
        <fullName evidence="10">Protein kinase</fullName>
    </submittedName>
</protein>
<keyword evidence="3 6" id="KW-0547">Nucleotide-binding</keyword>
<dbReference type="Pfam" id="PF20703">
    <property type="entry name" value="nSTAND1"/>
    <property type="match status" value="1"/>
</dbReference>
<feature type="repeat" description="WD" evidence="5">
    <location>
        <begin position="938"/>
        <end position="968"/>
    </location>
</feature>
<dbReference type="SUPFAM" id="SSF82171">
    <property type="entry name" value="DPP6 N-terminal domain-like"/>
    <property type="match status" value="1"/>
</dbReference>
<keyword evidence="1 5" id="KW-0853">WD repeat</keyword>
<dbReference type="SMART" id="SM00320">
    <property type="entry name" value="WD40"/>
    <property type="match status" value="14"/>
</dbReference>
<feature type="repeat" description="WD" evidence="5">
    <location>
        <begin position="1062"/>
        <end position="1103"/>
    </location>
</feature>